<protein>
    <submittedName>
        <fullName evidence="2">Uncharacterized protein</fullName>
    </submittedName>
</protein>
<accession>J3L509</accession>
<dbReference type="HOGENOM" id="CLU_1091418_0_0_1"/>
<name>J3L509_ORYBR</name>
<evidence type="ECO:0000256" key="1">
    <source>
        <dbReference type="SAM" id="MobiDB-lite"/>
    </source>
</evidence>
<reference evidence="2" key="2">
    <citation type="submission" date="2013-04" db="UniProtKB">
        <authorList>
            <consortium name="EnsemblPlants"/>
        </authorList>
    </citation>
    <scope>IDENTIFICATION</scope>
</reference>
<evidence type="ECO:0000313" key="3">
    <source>
        <dbReference type="Proteomes" id="UP000006038"/>
    </source>
</evidence>
<dbReference type="Gramene" id="OB01G43150.1">
    <property type="protein sequence ID" value="OB01G43150.1"/>
    <property type="gene ID" value="OB01G43150"/>
</dbReference>
<feature type="compositionally biased region" description="Basic and acidic residues" evidence="1">
    <location>
        <begin position="241"/>
        <end position="255"/>
    </location>
</feature>
<sequence length="255" mass="27582">MDCGERLAHPPLRLQIEQPLGAPRPLDRRHEPHHDDALRVVEGAQELCPPVHPHALLGEARRVLVERDAADIVEREALQHVLQVQRPAVALRPLEQRKQPVDDLEPDGAHYKVPQRPLAELVVGGPPLPQPLVAVGVEDAMAEEVLDDGHHVLPLGVVLEVGLDDVLDVGWVGSDGAGHEAEALEVEGHGVRGAARHDAGRPLDEAVLVLDEVRQRADDGVGLEAAGTNLLPGAMAAQAEEAEHRKQQEEEQGNR</sequence>
<reference evidence="2" key="1">
    <citation type="journal article" date="2013" name="Nat. Commun.">
        <title>Whole-genome sequencing of Oryza brachyantha reveals mechanisms underlying Oryza genome evolution.</title>
        <authorList>
            <person name="Chen J."/>
            <person name="Huang Q."/>
            <person name="Gao D."/>
            <person name="Wang J."/>
            <person name="Lang Y."/>
            <person name="Liu T."/>
            <person name="Li B."/>
            <person name="Bai Z."/>
            <person name="Luis Goicoechea J."/>
            <person name="Liang C."/>
            <person name="Chen C."/>
            <person name="Zhang W."/>
            <person name="Sun S."/>
            <person name="Liao Y."/>
            <person name="Zhang X."/>
            <person name="Yang L."/>
            <person name="Song C."/>
            <person name="Wang M."/>
            <person name="Shi J."/>
            <person name="Liu G."/>
            <person name="Liu J."/>
            <person name="Zhou H."/>
            <person name="Zhou W."/>
            <person name="Yu Q."/>
            <person name="An N."/>
            <person name="Chen Y."/>
            <person name="Cai Q."/>
            <person name="Wang B."/>
            <person name="Liu B."/>
            <person name="Min J."/>
            <person name="Huang Y."/>
            <person name="Wu H."/>
            <person name="Li Z."/>
            <person name="Zhang Y."/>
            <person name="Yin Y."/>
            <person name="Song W."/>
            <person name="Jiang J."/>
            <person name="Jackson S.A."/>
            <person name="Wing R.A."/>
            <person name="Wang J."/>
            <person name="Chen M."/>
        </authorList>
    </citation>
    <scope>NUCLEOTIDE SEQUENCE [LARGE SCALE GENOMIC DNA]</scope>
    <source>
        <strain evidence="2">cv. IRGC 101232</strain>
    </source>
</reference>
<dbReference type="Proteomes" id="UP000006038">
    <property type="component" value="Chromosome 1"/>
</dbReference>
<keyword evidence="3" id="KW-1185">Reference proteome</keyword>
<proteinExistence type="predicted"/>
<dbReference type="AlphaFoldDB" id="J3L509"/>
<feature type="region of interest" description="Disordered" evidence="1">
    <location>
        <begin position="232"/>
        <end position="255"/>
    </location>
</feature>
<evidence type="ECO:0000313" key="2">
    <source>
        <dbReference type="EnsemblPlants" id="OB01G43150.1"/>
    </source>
</evidence>
<dbReference type="EnsemblPlants" id="OB01G43150.1">
    <property type="protein sequence ID" value="OB01G43150.1"/>
    <property type="gene ID" value="OB01G43150"/>
</dbReference>
<dbReference type="OMA" id="HEPHHDD"/>
<organism evidence="2">
    <name type="scientific">Oryza brachyantha</name>
    <name type="common">malo sina</name>
    <dbReference type="NCBI Taxonomy" id="4533"/>
    <lineage>
        <taxon>Eukaryota</taxon>
        <taxon>Viridiplantae</taxon>
        <taxon>Streptophyta</taxon>
        <taxon>Embryophyta</taxon>
        <taxon>Tracheophyta</taxon>
        <taxon>Spermatophyta</taxon>
        <taxon>Magnoliopsida</taxon>
        <taxon>Liliopsida</taxon>
        <taxon>Poales</taxon>
        <taxon>Poaceae</taxon>
        <taxon>BOP clade</taxon>
        <taxon>Oryzoideae</taxon>
        <taxon>Oryzeae</taxon>
        <taxon>Oryzinae</taxon>
        <taxon>Oryza</taxon>
    </lineage>
</organism>